<keyword evidence="3" id="KW-1185">Reference proteome</keyword>
<evidence type="ECO:0000256" key="1">
    <source>
        <dbReference type="SAM" id="SignalP"/>
    </source>
</evidence>
<comment type="caution">
    <text evidence="2">The sequence shown here is derived from an EMBL/GenBank/DDBJ whole genome shotgun (WGS) entry which is preliminary data.</text>
</comment>
<evidence type="ECO:0000313" key="2">
    <source>
        <dbReference type="EMBL" id="MXN64502.1"/>
    </source>
</evidence>
<dbReference type="RefSeq" id="WP_160774715.1">
    <property type="nucleotide sequence ID" value="NZ_WUMV01000002.1"/>
</dbReference>
<name>A0A7X3S780_9HYPH</name>
<organism evidence="2 3">
    <name type="scientific">Stappia sediminis</name>
    <dbReference type="NCBI Taxonomy" id="2692190"/>
    <lineage>
        <taxon>Bacteria</taxon>
        <taxon>Pseudomonadati</taxon>
        <taxon>Pseudomonadota</taxon>
        <taxon>Alphaproteobacteria</taxon>
        <taxon>Hyphomicrobiales</taxon>
        <taxon>Stappiaceae</taxon>
        <taxon>Stappia</taxon>
    </lineage>
</organism>
<evidence type="ECO:0000313" key="3">
    <source>
        <dbReference type="Proteomes" id="UP000433101"/>
    </source>
</evidence>
<sequence>MTIPYGNAKTTVALSLLFLTVESAASLANPATDTIGQWFETLRGLGAKTATYERLEERGPDGAALIGAEIVFPLGFELPEGGSFDAAITIRLPETILSGLEAASEGVTIGRWEAPGTAEVEAKGTIVETGGGETVDKSYPFNIVIKQTDTVSTDYFLPAFPQIQDDPSKPISKYFEWLRWAVAIRGAEASSASVEILSREMPDGSQGYDRYEDIRSVGISNGHVESYSIGSFISEQTFSVGDGAEAIDMTIRQEAKNSISRGLDIKPILRAFSILPAAGADFGGTMLEASEINEISVSFHEGKAAIQKIEMDGFSLDPDAGAFDLGGFLDSLALGELENASEEELIAKARDGLAILGGMTLARLDINAVAVEAMNINGVIESMGGLGLSYEGVERAFIRGVSFKGPDMVSFGLNRFELSDLRLAELPRYVDLAVASAGGQEPELYDILPIIPRLGGLEIEGLDISAPEIAEHISLENYRLSASGFIDPIPTDVSSRTDKLSFPVSLLEDQDARALLEGMGIEQVIYDDELHINWNEETQDLSLERLSFVMKDGIKARADLVIGGIPRLVFERPDQAQVALATATIKSGTIEISDATVVAAMITKEAEKANQSADTLALGLADQAQNALGPAADTSFGRDLREAVKTFLTNQKRIELSIRPDAPVPLAQVIGMLATAPGQLPQTLGATITAAK</sequence>
<dbReference type="Proteomes" id="UP000433101">
    <property type="component" value="Unassembled WGS sequence"/>
</dbReference>
<protein>
    <submittedName>
        <fullName evidence="2">Uncharacterized protein</fullName>
    </submittedName>
</protein>
<feature type="signal peptide" evidence="1">
    <location>
        <begin position="1"/>
        <end position="28"/>
    </location>
</feature>
<reference evidence="2 3" key="1">
    <citation type="submission" date="2019-12" db="EMBL/GenBank/DDBJ databases">
        <authorList>
            <person name="Li M."/>
        </authorList>
    </citation>
    <scope>NUCLEOTIDE SEQUENCE [LARGE SCALE GENOMIC DNA]</scope>
    <source>
        <strain evidence="2 3">GBMRC 2046</strain>
    </source>
</reference>
<keyword evidence="1" id="KW-0732">Signal</keyword>
<gene>
    <name evidence="2" type="ORF">GR183_06260</name>
</gene>
<proteinExistence type="predicted"/>
<dbReference type="AlphaFoldDB" id="A0A7X3S780"/>
<accession>A0A7X3S780</accession>
<feature type="chain" id="PRO_5031095107" evidence="1">
    <location>
        <begin position="29"/>
        <end position="692"/>
    </location>
</feature>
<dbReference type="EMBL" id="WUMV01000002">
    <property type="protein sequence ID" value="MXN64502.1"/>
    <property type="molecule type" value="Genomic_DNA"/>
</dbReference>